<feature type="repeat" description="TPR" evidence="3">
    <location>
        <begin position="322"/>
        <end position="355"/>
    </location>
</feature>
<evidence type="ECO:0000256" key="4">
    <source>
        <dbReference type="SAM" id="Coils"/>
    </source>
</evidence>
<feature type="repeat" description="TPR" evidence="3">
    <location>
        <begin position="121"/>
        <end position="154"/>
    </location>
</feature>
<keyword evidence="1" id="KW-0677">Repeat</keyword>
<feature type="repeat" description="TPR" evidence="3">
    <location>
        <begin position="362"/>
        <end position="395"/>
    </location>
</feature>
<dbReference type="InterPro" id="IPR011990">
    <property type="entry name" value="TPR-like_helical_dom_sf"/>
</dbReference>
<evidence type="ECO:0000256" key="2">
    <source>
        <dbReference type="ARBA" id="ARBA00022803"/>
    </source>
</evidence>
<dbReference type="InterPro" id="IPR019734">
    <property type="entry name" value="TPR_rpt"/>
</dbReference>
<feature type="repeat" description="TPR" evidence="3">
    <location>
        <begin position="482"/>
        <end position="515"/>
    </location>
</feature>
<accession>A0ABY5ASA6</accession>
<dbReference type="EMBL" id="CP098611">
    <property type="protein sequence ID" value="USR92117.1"/>
    <property type="molecule type" value="Genomic_DNA"/>
</dbReference>
<reference evidence="6" key="1">
    <citation type="submission" date="2022-06" db="EMBL/GenBank/DDBJ databases">
        <title>Genome sequence of Phormidium yuhuli AB48 isolated from an industrial photobioreactor environment.</title>
        <authorList>
            <person name="Qiu Y."/>
            <person name="Noonan A.J.C."/>
            <person name="Dofher K."/>
            <person name="Koch M."/>
            <person name="Kieft B."/>
            <person name="Lin X."/>
            <person name="Ziels R.M."/>
            <person name="Hallam S.J."/>
        </authorList>
    </citation>
    <scope>NUCLEOTIDE SEQUENCE</scope>
    <source>
        <strain evidence="6">AB48</strain>
    </source>
</reference>
<feature type="repeat" description="TPR" evidence="3">
    <location>
        <begin position="241"/>
        <end position="274"/>
    </location>
</feature>
<feature type="domain" description="CHAT" evidence="5">
    <location>
        <begin position="836"/>
        <end position="1163"/>
    </location>
</feature>
<feature type="repeat" description="TPR" evidence="3">
    <location>
        <begin position="562"/>
        <end position="595"/>
    </location>
</feature>
<dbReference type="Pfam" id="PF13424">
    <property type="entry name" value="TPR_12"/>
    <property type="match status" value="6"/>
</dbReference>
<dbReference type="PANTHER" id="PTHR45641">
    <property type="entry name" value="TETRATRICOPEPTIDE REPEAT PROTEIN (AFU_ORTHOLOGUE AFUA_6G03870)"/>
    <property type="match status" value="1"/>
</dbReference>
<evidence type="ECO:0000313" key="6">
    <source>
        <dbReference type="EMBL" id="USR92117.1"/>
    </source>
</evidence>
<feature type="repeat" description="TPR" evidence="3">
    <location>
        <begin position="442"/>
        <end position="475"/>
    </location>
</feature>
<dbReference type="PROSITE" id="PS50005">
    <property type="entry name" value="TPR"/>
    <property type="match status" value="10"/>
</dbReference>
<dbReference type="Pfam" id="PF13374">
    <property type="entry name" value="TPR_10"/>
    <property type="match status" value="1"/>
</dbReference>
<organism evidence="6 7">
    <name type="scientific">Phormidium yuhuli AB48</name>
    <dbReference type="NCBI Taxonomy" id="2940671"/>
    <lineage>
        <taxon>Bacteria</taxon>
        <taxon>Bacillati</taxon>
        <taxon>Cyanobacteriota</taxon>
        <taxon>Cyanophyceae</taxon>
        <taxon>Oscillatoriophycideae</taxon>
        <taxon>Oscillatoriales</taxon>
        <taxon>Oscillatoriaceae</taxon>
        <taxon>Phormidium</taxon>
        <taxon>Phormidium yuhuli</taxon>
    </lineage>
</organism>
<feature type="repeat" description="TPR" evidence="3">
    <location>
        <begin position="522"/>
        <end position="555"/>
    </location>
</feature>
<dbReference type="SUPFAM" id="SSF48452">
    <property type="entry name" value="TPR-like"/>
    <property type="match status" value="4"/>
</dbReference>
<gene>
    <name evidence="6" type="ORF">NEA10_05175</name>
</gene>
<dbReference type="InterPro" id="IPR024983">
    <property type="entry name" value="CHAT_dom"/>
</dbReference>
<evidence type="ECO:0000256" key="1">
    <source>
        <dbReference type="ARBA" id="ARBA00022737"/>
    </source>
</evidence>
<feature type="repeat" description="TPR" evidence="3">
    <location>
        <begin position="201"/>
        <end position="234"/>
    </location>
</feature>
<evidence type="ECO:0000256" key="3">
    <source>
        <dbReference type="PROSITE-ProRule" id="PRU00339"/>
    </source>
</evidence>
<protein>
    <submittedName>
        <fullName evidence="6">Tetratricopeptide repeat protein</fullName>
    </submittedName>
</protein>
<feature type="repeat" description="TPR" evidence="3">
    <location>
        <begin position="161"/>
        <end position="194"/>
    </location>
</feature>
<dbReference type="PANTHER" id="PTHR45641:SF19">
    <property type="entry name" value="NEPHROCYSTIN-3"/>
    <property type="match status" value="1"/>
</dbReference>
<evidence type="ECO:0000259" key="5">
    <source>
        <dbReference type="Pfam" id="PF12770"/>
    </source>
</evidence>
<keyword evidence="7" id="KW-1185">Reference proteome</keyword>
<sequence length="1165" mass="129927">MTGRWVSSLLTVSLLLGMGSLSPRLEAQTVLAQGRLSVREVEDLLQQAGQQTQQGQPVQGIETFERALEAARQLQHRQLEAWGLLGIARNYDQIGQRQQALESYKQALILFREINHRSGEATTLNNIGGVYDDLGNRTKALDYYNQALPIRRDVGDRPGEAITLNNIGLVYNALGNQTKALDYYNQALPIRRDVGDRPGEATTLNNIGGVYDALGNQTQALDYFNQALRIQREVGDRLGEANTLYNIGGVYDALGNQTQALNYFNQALPIQREVGDRLGEAKTLNNSAKIHSDLGDHHQSLDYLNQAWSIWRELSNYSGEAATILRNIGKVYNELGNQTKALDYYKQALPIWQEVDDRSGEATTLNNLGLVYNALGNWTEALNNLSQALPIWQEVDDRSGEATTLNAIGAAYSGLGNWTEALKNLNQALPIWQELDDLSGKAATLNNIGRVYHALGKRSEALNYFRQALPISREVGDRSGEATTLHNIGGVYDDLGNRTKALDYYNQALPIRREVGDRSGEATTLNNIGTVYKALGNQTEALDYLNQALLIQREIGDRFLKSHTLNNIGLAYRILGNWTEALNYYNQALPILREVGNRSAESGTLNNIAFVYRYTNQPDKAITYFEDSLNILLELRGELQKEFRETFLQTNRGPAVAFVDFLIDQNQPQRAFEWANRVTTYELADYNRLIGVRVANPEAQAALDDWNNQHQQLQALRQQLQDDFSEALADQMRELEAQVNQQAETLANSYPEVAELFEIEPEDLSQLQASLPEGTVVLQPVLLTNITNVPNSIALFLLSRDHLSVQKVPIEADDFNDWVTDYRQMLQSGDSRYLTLSTTLYDHLIRPVAQDLEALNPQQLAIIATGSLRQFPFETLWDSQEETFLLQQYPIHYLTRLSSRSLLANPASSQGFPLWPIPLLLGVLGIGASLKQHGKLGGTLIAAALISALLSPRLVPGYGVLAFANPQTQDPFNLPGTEAEVEALLALAPDSEIYRQDSATLEQFKRQSPHHRYLHLATHGCFQELGCCLSGREICQDEDQRETHMGANTLLFADGEYPLADAALLGLEDTELVALTACQTSLQTNRDGDAIMGMAYVWERAGARALMATLWNVDDQATEAVVSEFYRLMMQEGLSKAEALREAKLSQVESHPYFWSPLILIGDPR</sequence>
<evidence type="ECO:0000313" key="7">
    <source>
        <dbReference type="Proteomes" id="UP001056708"/>
    </source>
</evidence>
<keyword evidence="4" id="KW-0175">Coiled coil</keyword>
<dbReference type="Pfam" id="PF12770">
    <property type="entry name" value="CHAT"/>
    <property type="match status" value="1"/>
</dbReference>
<dbReference type="Proteomes" id="UP001056708">
    <property type="component" value="Chromosome"/>
</dbReference>
<dbReference type="Gene3D" id="1.25.40.10">
    <property type="entry name" value="Tetratricopeptide repeat domain"/>
    <property type="match status" value="3"/>
</dbReference>
<name>A0ABY5ASA6_9CYAN</name>
<keyword evidence="2 3" id="KW-0802">TPR repeat</keyword>
<proteinExistence type="predicted"/>
<feature type="coiled-coil region" evidence="4">
    <location>
        <begin position="696"/>
        <end position="745"/>
    </location>
</feature>
<dbReference type="RefSeq" id="WP_252664191.1">
    <property type="nucleotide sequence ID" value="NZ_CP098611.1"/>
</dbReference>
<dbReference type="SMART" id="SM00028">
    <property type="entry name" value="TPR"/>
    <property type="match status" value="15"/>
</dbReference>